<reference evidence="12 13" key="1">
    <citation type="submission" date="2018-08" db="EMBL/GenBank/DDBJ databases">
        <title>Genomic investigation of the strawberry pathogen Phytophthora fragariae indicates pathogenicity is determined by transcriptional variation in three key races.</title>
        <authorList>
            <person name="Adams T.M."/>
            <person name="Armitage A.D."/>
            <person name="Sobczyk M.K."/>
            <person name="Bates H.J."/>
            <person name="Dunwell J.M."/>
            <person name="Nellist C.F."/>
            <person name="Harrison R.J."/>
        </authorList>
    </citation>
    <scope>NUCLEOTIDE SEQUENCE [LARGE SCALE GENOMIC DNA]</scope>
    <source>
        <strain evidence="10 14">A4</strain>
        <strain evidence="9 15">BC-1</strain>
        <strain evidence="8 13">NOV-27</strain>
        <strain evidence="7 16">NOV-5</strain>
        <strain evidence="6 17">NOV-71</strain>
        <strain evidence="11 19">NOV-77</strain>
        <strain evidence="3 12">NOV-9</strain>
        <strain evidence="5 20">ONT-3</strain>
        <strain evidence="4 18">SCRP245</strain>
    </source>
</reference>
<evidence type="ECO:0000313" key="18">
    <source>
        <dbReference type="Proteomes" id="UP000460718"/>
    </source>
</evidence>
<dbReference type="EMBL" id="QXFZ01000207">
    <property type="protein sequence ID" value="KAE9126935.1"/>
    <property type="molecule type" value="Genomic_DNA"/>
</dbReference>
<feature type="coiled-coil region" evidence="1">
    <location>
        <begin position="104"/>
        <end position="138"/>
    </location>
</feature>
<dbReference type="Proteomes" id="UP000440732">
    <property type="component" value="Unassembled WGS sequence"/>
</dbReference>
<dbReference type="EMBL" id="QXFY01000203">
    <property type="protein sequence ID" value="KAE9352403.1"/>
    <property type="molecule type" value="Genomic_DNA"/>
</dbReference>
<protein>
    <submittedName>
        <fullName evidence="10">Uncharacterized protein</fullName>
    </submittedName>
</protein>
<evidence type="ECO:0000313" key="11">
    <source>
        <dbReference type="EMBL" id="KAE9352403.1"/>
    </source>
</evidence>
<evidence type="ECO:0000313" key="3">
    <source>
        <dbReference type="EMBL" id="KAE8943992.1"/>
    </source>
</evidence>
<feature type="compositionally biased region" description="Acidic residues" evidence="2">
    <location>
        <begin position="313"/>
        <end position="334"/>
    </location>
</feature>
<accession>A0A6A4D4H9</accession>
<evidence type="ECO:0000313" key="8">
    <source>
        <dbReference type="EMBL" id="KAE9224871.1"/>
    </source>
</evidence>
<dbReference type="EMBL" id="QXFX01001051">
    <property type="protein sequence ID" value="KAE9097765.1"/>
    <property type="molecule type" value="Genomic_DNA"/>
</dbReference>
<dbReference type="EMBL" id="QXGF01000225">
    <property type="protein sequence ID" value="KAE8943992.1"/>
    <property type="molecule type" value="Genomic_DNA"/>
</dbReference>
<dbReference type="Proteomes" id="UP000437068">
    <property type="component" value="Unassembled WGS sequence"/>
</dbReference>
<dbReference type="EMBL" id="QXGE01001023">
    <property type="protein sequence ID" value="KAE9299121.1"/>
    <property type="molecule type" value="Genomic_DNA"/>
</dbReference>
<dbReference type="EMBL" id="QXGB01000203">
    <property type="protein sequence ID" value="KAE9224871.1"/>
    <property type="molecule type" value="Genomic_DNA"/>
</dbReference>
<organism evidence="10 14">
    <name type="scientific">Phytophthora fragariae</name>
    <dbReference type="NCBI Taxonomy" id="53985"/>
    <lineage>
        <taxon>Eukaryota</taxon>
        <taxon>Sar</taxon>
        <taxon>Stramenopiles</taxon>
        <taxon>Oomycota</taxon>
        <taxon>Peronosporomycetes</taxon>
        <taxon>Peronosporales</taxon>
        <taxon>Peronosporaceae</taxon>
        <taxon>Phytophthora</taxon>
    </lineage>
</organism>
<dbReference type="EMBL" id="QXGD01000229">
    <property type="protein sequence ID" value="KAE9246872.1"/>
    <property type="molecule type" value="Genomic_DNA"/>
</dbReference>
<dbReference type="EMBL" id="QXFW01000181">
    <property type="protein sequence ID" value="KAE9021632.1"/>
    <property type="molecule type" value="Genomic_DNA"/>
</dbReference>
<comment type="caution">
    <text evidence="10">The sequence shown here is derived from an EMBL/GenBank/DDBJ whole genome shotgun (WGS) entry which is preliminary data.</text>
</comment>
<feature type="compositionally biased region" description="Basic residues" evidence="2">
    <location>
        <begin position="411"/>
        <end position="421"/>
    </location>
</feature>
<dbReference type="Proteomes" id="UP000441208">
    <property type="component" value="Unassembled WGS sequence"/>
</dbReference>
<dbReference type="Proteomes" id="UP000486351">
    <property type="component" value="Unassembled WGS sequence"/>
</dbReference>
<gene>
    <name evidence="10" type="ORF">PF001_g15590</name>
    <name evidence="9" type="ORF">PF002_g6532</name>
    <name evidence="8" type="ORF">PF005_g5766</name>
    <name evidence="7" type="ORF">PF006_g4977</name>
    <name evidence="6" type="ORF">PF007_g5789</name>
    <name evidence="11" type="ORF">PF008_g5494</name>
    <name evidence="3" type="ORF">PF009_g6307</name>
    <name evidence="5" type="ORF">PF010_g15820</name>
    <name evidence="4" type="ORF">PF011_g4852</name>
</gene>
<evidence type="ECO:0000313" key="10">
    <source>
        <dbReference type="EMBL" id="KAE9299121.1"/>
    </source>
</evidence>
<dbReference type="Proteomes" id="UP000460718">
    <property type="component" value="Unassembled WGS sequence"/>
</dbReference>
<evidence type="ECO:0000256" key="2">
    <source>
        <dbReference type="SAM" id="MobiDB-lite"/>
    </source>
</evidence>
<feature type="region of interest" description="Disordered" evidence="2">
    <location>
        <begin position="309"/>
        <end position="358"/>
    </location>
</feature>
<feature type="compositionally biased region" description="Basic and acidic residues" evidence="2">
    <location>
        <begin position="430"/>
        <end position="441"/>
    </location>
</feature>
<keyword evidence="13" id="KW-1185">Reference proteome</keyword>
<dbReference type="Proteomes" id="UP000440367">
    <property type="component" value="Unassembled WGS sequence"/>
</dbReference>
<evidence type="ECO:0000313" key="14">
    <source>
        <dbReference type="Proteomes" id="UP000437068"/>
    </source>
</evidence>
<dbReference type="OrthoDB" id="77486at2759"/>
<evidence type="ECO:0000313" key="12">
    <source>
        <dbReference type="Proteomes" id="UP000429523"/>
    </source>
</evidence>
<evidence type="ECO:0000313" key="5">
    <source>
        <dbReference type="EMBL" id="KAE9097765.1"/>
    </source>
</evidence>
<feature type="region of interest" description="Disordered" evidence="2">
    <location>
        <begin position="385"/>
        <end position="441"/>
    </location>
</feature>
<dbReference type="Proteomes" id="UP000433483">
    <property type="component" value="Unassembled WGS sequence"/>
</dbReference>
<keyword evidence="1" id="KW-0175">Coiled coil</keyword>
<evidence type="ECO:0000313" key="17">
    <source>
        <dbReference type="Proteomes" id="UP000441208"/>
    </source>
</evidence>
<evidence type="ECO:0000313" key="6">
    <source>
        <dbReference type="EMBL" id="KAE9126935.1"/>
    </source>
</evidence>
<evidence type="ECO:0000313" key="13">
    <source>
        <dbReference type="Proteomes" id="UP000433483"/>
    </source>
</evidence>
<name>A0A6A4D4H9_9STRA</name>
<evidence type="ECO:0000313" key="4">
    <source>
        <dbReference type="EMBL" id="KAE9021632.1"/>
    </source>
</evidence>
<evidence type="ECO:0000313" key="15">
    <source>
        <dbReference type="Proteomes" id="UP000440367"/>
    </source>
</evidence>
<evidence type="ECO:0000313" key="19">
    <source>
        <dbReference type="Proteomes" id="UP000486351"/>
    </source>
</evidence>
<proteinExistence type="predicted"/>
<evidence type="ECO:0000313" key="9">
    <source>
        <dbReference type="EMBL" id="KAE9246872.1"/>
    </source>
</evidence>
<sequence length="500" mass="54315">MEDTRHAIRQGRRLAGERLYAHALETWKAALSGAYSLQDHAGLFVLCCNVGEACVELAAQSKDGAKAAKLLQEGQESLDYALQVVEQCSLRSVMGGYRALYRGVRRAEALRRRTAELMDKLQRTEEKKEEKKKEMKCTTCGGVGRDLVLDENDGCFYCGACYEEYYASVEEAAGEQVGAVEKQKEVGEADTVEAEVAAVDCVAGVEAQMEEKLVCPEDVGGDEVEVVTASEGGESGLASEPSEALSPAIDGDQENKNQDRIRYERVELGSLADFLAGKLPAENDVEQVETQHPDHANDVAELLTPISAVTNPPDEEVPDQDPVAEDEDRTEESAETNLPESDSVREEDPRSDEDAATSLAVAEVSTKLEYSIAELLELRKQSPTDCPAALLSSPVRDDGTGPRNKPANSNTRKKSSAKKFARSAVAPKQSKTDAADQVHDDTPFISPLPTLDLCNTMRTVLQEHRNSTDPLYRDSYGILNTALFNSASTAAHVRLVAEEG</sequence>
<evidence type="ECO:0000313" key="7">
    <source>
        <dbReference type="EMBL" id="KAE9150653.1"/>
    </source>
</evidence>
<dbReference type="Proteomes" id="UP000488956">
    <property type="component" value="Unassembled WGS sequence"/>
</dbReference>
<dbReference type="Proteomes" id="UP000429523">
    <property type="component" value="Unassembled WGS sequence"/>
</dbReference>
<evidence type="ECO:0000256" key="1">
    <source>
        <dbReference type="SAM" id="Coils"/>
    </source>
</evidence>
<feature type="region of interest" description="Disordered" evidence="2">
    <location>
        <begin position="231"/>
        <end position="258"/>
    </location>
</feature>
<evidence type="ECO:0000313" key="16">
    <source>
        <dbReference type="Proteomes" id="UP000440732"/>
    </source>
</evidence>
<dbReference type="EMBL" id="QXGA01000179">
    <property type="protein sequence ID" value="KAE9150653.1"/>
    <property type="molecule type" value="Genomic_DNA"/>
</dbReference>
<evidence type="ECO:0000313" key="20">
    <source>
        <dbReference type="Proteomes" id="UP000488956"/>
    </source>
</evidence>
<dbReference type="AlphaFoldDB" id="A0A6A4D4H9"/>